<dbReference type="InterPro" id="IPR008927">
    <property type="entry name" value="6-PGluconate_DH-like_C_sf"/>
</dbReference>
<dbReference type="GO" id="GO:0051287">
    <property type="term" value="F:NAD binding"/>
    <property type="evidence" value="ECO:0007669"/>
    <property type="project" value="InterPro"/>
</dbReference>
<evidence type="ECO:0000256" key="4">
    <source>
        <dbReference type="PIRNR" id="PIRNR000124"/>
    </source>
</evidence>
<dbReference type="GO" id="GO:0016628">
    <property type="term" value="F:oxidoreductase activity, acting on the CH-CH group of donors, NAD or NADP as acceptor"/>
    <property type="evidence" value="ECO:0007669"/>
    <property type="project" value="InterPro"/>
</dbReference>
<evidence type="ECO:0000256" key="2">
    <source>
        <dbReference type="ARBA" id="ARBA00023002"/>
    </source>
</evidence>
<reference evidence="6 7" key="1">
    <citation type="submission" date="2019-03" db="EMBL/GenBank/DDBJ databases">
        <title>Genomic Encyclopedia of Archaeal and Bacterial Type Strains, Phase II (KMG-II): from individual species to whole genera.</title>
        <authorList>
            <person name="Goeker M."/>
        </authorList>
    </citation>
    <scope>NUCLEOTIDE SEQUENCE [LARGE SCALE GENOMIC DNA]</scope>
    <source>
        <strain evidence="6 7">RL-C</strain>
    </source>
</reference>
<dbReference type="SUPFAM" id="SSF51735">
    <property type="entry name" value="NAD(P)-binding Rossmann-fold domains"/>
    <property type="match status" value="1"/>
</dbReference>
<dbReference type="InterPro" id="IPR001732">
    <property type="entry name" value="UDP-Glc/GDP-Man_DH_N"/>
</dbReference>
<dbReference type="Pfam" id="PF03721">
    <property type="entry name" value="UDPG_MGDP_dh_N"/>
    <property type="match status" value="1"/>
</dbReference>
<keyword evidence="3" id="KW-0520">NAD</keyword>
<evidence type="ECO:0000313" key="6">
    <source>
        <dbReference type="EMBL" id="TCN66713.1"/>
    </source>
</evidence>
<organism evidence="6 7">
    <name type="scientific">Acetobacteroides hydrogenigenes</name>
    <dbReference type="NCBI Taxonomy" id="979970"/>
    <lineage>
        <taxon>Bacteria</taxon>
        <taxon>Pseudomonadati</taxon>
        <taxon>Bacteroidota</taxon>
        <taxon>Bacteroidia</taxon>
        <taxon>Bacteroidales</taxon>
        <taxon>Rikenellaceae</taxon>
        <taxon>Acetobacteroides</taxon>
    </lineage>
</organism>
<dbReference type="InterPro" id="IPR028359">
    <property type="entry name" value="UDP_ManNAc/GlcNAc_DH"/>
</dbReference>
<evidence type="ECO:0000313" key="7">
    <source>
        <dbReference type="Proteomes" id="UP000294830"/>
    </source>
</evidence>
<dbReference type="PANTHER" id="PTHR43491">
    <property type="entry name" value="UDP-N-ACETYL-D-MANNOSAMINE DEHYDROGENASE"/>
    <property type="match status" value="1"/>
</dbReference>
<dbReference type="SMART" id="SM00984">
    <property type="entry name" value="UDPG_MGDP_dh_C"/>
    <property type="match status" value="1"/>
</dbReference>
<dbReference type="InterPro" id="IPR017476">
    <property type="entry name" value="UDP-Glc/GDP-Man"/>
</dbReference>
<dbReference type="OrthoDB" id="9803238at2"/>
<protein>
    <submittedName>
        <fullName evidence="6">UDP-N-acetyl-D-galactosamine dehydrogenase</fullName>
    </submittedName>
</protein>
<dbReference type="NCBIfam" id="TIGR03026">
    <property type="entry name" value="NDP-sugDHase"/>
    <property type="match status" value="1"/>
</dbReference>
<dbReference type="SUPFAM" id="SSF48179">
    <property type="entry name" value="6-phosphogluconate dehydrogenase C-terminal domain-like"/>
    <property type="match status" value="1"/>
</dbReference>
<dbReference type="AlphaFoldDB" id="A0A4R2EE14"/>
<evidence type="ECO:0000259" key="5">
    <source>
        <dbReference type="SMART" id="SM00984"/>
    </source>
</evidence>
<evidence type="ECO:0000256" key="1">
    <source>
        <dbReference type="ARBA" id="ARBA00006601"/>
    </source>
</evidence>
<evidence type="ECO:0000256" key="3">
    <source>
        <dbReference type="ARBA" id="ARBA00023027"/>
    </source>
</evidence>
<dbReference type="InterPro" id="IPR036291">
    <property type="entry name" value="NAD(P)-bd_dom_sf"/>
</dbReference>
<dbReference type="Pfam" id="PF03720">
    <property type="entry name" value="UDPG_MGDP_dh_C"/>
    <property type="match status" value="1"/>
</dbReference>
<dbReference type="SUPFAM" id="SSF52413">
    <property type="entry name" value="UDP-glucose/GDP-mannose dehydrogenase C-terminal domain"/>
    <property type="match status" value="1"/>
</dbReference>
<dbReference type="PIRSF" id="PIRSF000124">
    <property type="entry name" value="UDPglc_GDPman_dh"/>
    <property type="match status" value="1"/>
</dbReference>
<name>A0A4R2EE14_9BACT</name>
<keyword evidence="7" id="KW-1185">Reference proteome</keyword>
<proteinExistence type="inferred from homology"/>
<dbReference type="PANTHER" id="PTHR43491:SF2">
    <property type="entry name" value="UDP-N-ACETYL-D-MANNOSAMINE DEHYDROGENASE"/>
    <property type="match status" value="1"/>
</dbReference>
<dbReference type="EMBL" id="SLWB01000008">
    <property type="protein sequence ID" value="TCN66713.1"/>
    <property type="molecule type" value="Genomic_DNA"/>
</dbReference>
<gene>
    <name evidence="6" type="ORF">CLV25_10852</name>
</gene>
<comment type="similarity">
    <text evidence="1 4">Belongs to the UDP-glucose/GDP-mannose dehydrogenase family.</text>
</comment>
<dbReference type="InterPro" id="IPR036220">
    <property type="entry name" value="UDP-Glc/GDP-Man_DH_C_sf"/>
</dbReference>
<dbReference type="RefSeq" id="WP_131839411.1">
    <property type="nucleotide sequence ID" value="NZ_SLWB01000008.1"/>
</dbReference>
<dbReference type="Proteomes" id="UP000294830">
    <property type="component" value="Unassembled WGS sequence"/>
</dbReference>
<dbReference type="GO" id="GO:0000271">
    <property type="term" value="P:polysaccharide biosynthetic process"/>
    <property type="evidence" value="ECO:0007669"/>
    <property type="project" value="InterPro"/>
</dbReference>
<dbReference type="InterPro" id="IPR014026">
    <property type="entry name" value="UDP-Glc/GDP-Man_DH_dimer"/>
</dbReference>
<dbReference type="InterPro" id="IPR014027">
    <property type="entry name" value="UDP-Glc/GDP-Man_DH_C"/>
</dbReference>
<dbReference type="PIRSF" id="PIRSF500136">
    <property type="entry name" value="UDP_ManNAc_DH"/>
    <property type="match status" value="1"/>
</dbReference>
<accession>A0A4R2EE14</accession>
<feature type="domain" description="UDP-glucose/GDP-mannose dehydrogenase C-terminal" evidence="5">
    <location>
        <begin position="320"/>
        <end position="414"/>
    </location>
</feature>
<comment type="caution">
    <text evidence="6">The sequence shown here is derived from an EMBL/GenBank/DDBJ whole genome shotgun (WGS) entry which is preliminary data.</text>
</comment>
<keyword evidence="2" id="KW-0560">Oxidoreductase</keyword>
<dbReference type="GO" id="GO:0016616">
    <property type="term" value="F:oxidoreductase activity, acting on the CH-OH group of donors, NAD or NADP as acceptor"/>
    <property type="evidence" value="ECO:0007669"/>
    <property type="project" value="InterPro"/>
</dbReference>
<dbReference type="Pfam" id="PF00984">
    <property type="entry name" value="UDPG_MGDP_dh"/>
    <property type="match status" value="1"/>
</dbReference>
<sequence>MYEELINKKATLGVIGLGYVGLPIALEFARKLKVVGFDINEARVELMRQGIDPSKELEHEAFEGVDILFTSDIEELRKVNFYIVAVPTPIDDHNLPDLKPLLGATRTIGQVLKKGDYVVYESTVYPGCTEEDCIPLLEKLSGLKFNQDFKVGFSPERINPGDKVHTLTSVVKITSGGDAESAEEIAKTYEIVIKPGVHRASCIKVAEAAKIIENTQRDINIAFMNELSIIFSRMGINTYEVLEAAGTKWNFLKFFPGLVGGHCIGVDPYYLSYKAKALGYHAQIINSGRFINDSMGGYIAKQVVKKVIAADKEVKKAKILIMGVTFKEDVADIRNSKVVDIYNELKSYGIHQIDVVDPYASSDEVHHEYGFHLADSKITDRYDAIIVAVSHRDYFRSIANEGCVFVDVKGIFREMRETFTYWSL</sequence>
<dbReference type="Gene3D" id="3.40.50.720">
    <property type="entry name" value="NAD(P)-binding Rossmann-like Domain"/>
    <property type="match status" value="2"/>
</dbReference>